<organism evidence="7">
    <name type="scientific">marine sediment metagenome</name>
    <dbReference type="NCBI Taxonomy" id="412755"/>
    <lineage>
        <taxon>unclassified sequences</taxon>
        <taxon>metagenomes</taxon>
        <taxon>ecological metagenomes</taxon>
    </lineage>
</organism>
<comment type="subcellular location">
    <subcellularLocation>
        <location evidence="1">Membrane</location>
        <topology evidence="1">Multi-pass membrane protein</topology>
    </subcellularLocation>
</comment>
<evidence type="ECO:0000256" key="5">
    <source>
        <dbReference type="SAM" id="Phobius"/>
    </source>
</evidence>
<proteinExistence type="predicted"/>
<protein>
    <recommendedName>
        <fullName evidence="6">Sodium/calcium exchanger membrane region domain-containing protein</fullName>
    </recommendedName>
</protein>
<feature type="transmembrane region" description="Helical" evidence="5">
    <location>
        <begin position="111"/>
        <end position="131"/>
    </location>
</feature>
<gene>
    <name evidence="7" type="ORF">S01H1_77956</name>
</gene>
<dbReference type="GO" id="GO:0005262">
    <property type="term" value="F:calcium channel activity"/>
    <property type="evidence" value="ECO:0007669"/>
    <property type="project" value="TreeGrafter"/>
</dbReference>
<reference evidence="7" key="1">
    <citation type="journal article" date="2014" name="Front. Microbiol.">
        <title>High frequency of phylogenetically diverse reductive dehalogenase-homologous genes in deep subseafloor sedimentary metagenomes.</title>
        <authorList>
            <person name="Kawai M."/>
            <person name="Futagami T."/>
            <person name="Toyoda A."/>
            <person name="Takaki Y."/>
            <person name="Nishi S."/>
            <person name="Hori S."/>
            <person name="Arai W."/>
            <person name="Tsubouchi T."/>
            <person name="Morono Y."/>
            <person name="Uchiyama I."/>
            <person name="Ito T."/>
            <person name="Fujiyama A."/>
            <person name="Inagaki F."/>
            <person name="Takami H."/>
        </authorList>
    </citation>
    <scope>NUCLEOTIDE SEQUENCE</scope>
    <source>
        <strain evidence="7">Expedition CK06-06</strain>
    </source>
</reference>
<feature type="transmembrane region" description="Helical" evidence="5">
    <location>
        <begin position="72"/>
        <end position="99"/>
    </location>
</feature>
<evidence type="ECO:0000256" key="2">
    <source>
        <dbReference type="ARBA" id="ARBA00022692"/>
    </source>
</evidence>
<dbReference type="AlphaFoldDB" id="X0YYE6"/>
<feature type="transmembrane region" description="Helical" evidence="5">
    <location>
        <begin position="36"/>
        <end position="60"/>
    </location>
</feature>
<evidence type="ECO:0000313" key="7">
    <source>
        <dbReference type="EMBL" id="GAG53288.1"/>
    </source>
</evidence>
<evidence type="ECO:0000256" key="4">
    <source>
        <dbReference type="ARBA" id="ARBA00023136"/>
    </source>
</evidence>
<dbReference type="Gene3D" id="1.20.1420.30">
    <property type="entry name" value="NCX, central ion-binding region"/>
    <property type="match status" value="1"/>
</dbReference>
<feature type="domain" description="Sodium/calcium exchanger membrane region" evidence="6">
    <location>
        <begin position="42"/>
        <end position="180"/>
    </location>
</feature>
<name>X0YYE6_9ZZZZ</name>
<keyword evidence="2 5" id="KW-0812">Transmembrane</keyword>
<dbReference type="GO" id="GO:0006874">
    <property type="term" value="P:intracellular calcium ion homeostasis"/>
    <property type="evidence" value="ECO:0007669"/>
    <property type="project" value="TreeGrafter"/>
</dbReference>
<keyword evidence="3 5" id="KW-1133">Transmembrane helix</keyword>
<dbReference type="InterPro" id="IPR044880">
    <property type="entry name" value="NCX_ion-bd_dom_sf"/>
</dbReference>
<evidence type="ECO:0000256" key="1">
    <source>
        <dbReference type="ARBA" id="ARBA00004141"/>
    </source>
</evidence>
<feature type="transmembrane region" description="Helical" evidence="5">
    <location>
        <begin position="137"/>
        <end position="156"/>
    </location>
</feature>
<dbReference type="Pfam" id="PF01699">
    <property type="entry name" value="Na_Ca_ex"/>
    <property type="match status" value="1"/>
</dbReference>
<accession>X0YYE6</accession>
<evidence type="ECO:0000256" key="3">
    <source>
        <dbReference type="ARBA" id="ARBA00022989"/>
    </source>
</evidence>
<feature type="transmembrane region" description="Helical" evidence="5">
    <location>
        <begin position="168"/>
        <end position="186"/>
    </location>
</feature>
<dbReference type="PANTHER" id="PTHR10846:SF8">
    <property type="entry name" value="INNER MEMBRANE PROTEIN YRBG"/>
    <property type="match status" value="1"/>
</dbReference>
<keyword evidence="4 5" id="KW-0472">Membrane</keyword>
<dbReference type="GO" id="GO:0008273">
    <property type="term" value="F:calcium, potassium:sodium antiporter activity"/>
    <property type="evidence" value="ECO:0007669"/>
    <property type="project" value="TreeGrafter"/>
</dbReference>
<sequence>RIDGIILVAAFVFCSYRALRRGREYKKELKNKVKRLDIVLVTLLFSVSIILLFFSARYVVKYASLLAVDMALPAIMIGLFMISLGTTLPELVFGVRAVLMGHADMALGDQIGTIIANSTLVLGITAIIYPIEAVFSIFLMAAVFMLLVSFLFATFMESGSRYGKREGIALILLYAFFIFLEFYLSGSIV</sequence>
<dbReference type="PANTHER" id="PTHR10846">
    <property type="entry name" value="SODIUM/POTASSIUM/CALCIUM EXCHANGER"/>
    <property type="match status" value="1"/>
</dbReference>
<evidence type="ECO:0000259" key="6">
    <source>
        <dbReference type="Pfam" id="PF01699"/>
    </source>
</evidence>
<feature type="non-terminal residue" evidence="7">
    <location>
        <position position="1"/>
    </location>
</feature>
<dbReference type="InterPro" id="IPR004481">
    <property type="entry name" value="K/Na/Ca-exchanger"/>
</dbReference>
<dbReference type="InterPro" id="IPR004837">
    <property type="entry name" value="NaCa_Exmemb"/>
</dbReference>
<comment type="caution">
    <text evidence="7">The sequence shown here is derived from an EMBL/GenBank/DDBJ whole genome shotgun (WGS) entry which is preliminary data.</text>
</comment>
<dbReference type="GO" id="GO:0005886">
    <property type="term" value="C:plasma membrane"/>
    <property type="evidence" value="ECO:0007669"/>
    <property type="project" value="TreeGrafter"/>
</dbReference>
<dbReference type="EMBL" id="BARS01052434">
    <property type="protein sequence ID" value="GAG53288.1"/>
    <property type="molecule type" value="Genomic_DNA"/>
</dbReference>